<dbReference type="Pfam" id="PF03127">
    <property type="entry name" value="GAT"/>
    <property type="match status" value="1"/>
</dbReference>
<name>A0A6A5ZVX7_9PLEO</name>
<dbReference type="PROSITE" id="PS50909">
    <property type="entry name" value="GAT"/>
    <property type="match status" value="1"/>
</dbReference>
<feature type="compositionally biased region" description="Low complexity" evidence="1">
    <location>
        <begin position="344"/>
        <end position="368"/>
    </location>
</feature>
<dbReference type="GeneID" id="54411507"/>
<evidence type="ECO:0000256" key="1">
    <source>
        <dbReference type="SAM" id="MobiDB-lite"/>
    </source>
</evidence>
<feature type="compositionally biased region" description="Polar residues" evidence="1">
    <location>
        <begin position="309"/>
        <end position="318"/>
    </location>
</feature>
<proteinExistence type="predicted"/>
<dbReference type="Gene3D" id="1.20.58.160">
    <property type="match status" value="1"/>
</dbReference>
<dbReference type="InterPro" id="IPR038425">
    <property type="entry name" value="GAT_sf"/>
</dbReference>
<organism evidence="3 4">
    <name type="scientific">Dothidotthia symphoricarpi CBS 119687</name>
    <dbReference type="NCBI Taxonomy" id="1392245"/>
    <lineage>
        <taxon>Eukaryota</taxon>
        <taxon>Fungi</taxon>
        <taxon>Dikarya</taxon>
        <taxon>Ascomycota</taxon>
        <taxon>Pezizomycotina</taxon>
        <taxon>Dothideomycetes</taxon>
        <taxon>Pleosporomycetidae</taxon>
        <taxon>Pleosporales</taxon>
        <taxon>Dothidotthiaceae</taxon>
        <taxon>Dothidotthia</taxon>
    </lineage>
</organism>
<feature type="compositionally biased region" description="Basic residues" evidence="1">
    <location>
        <begin position="1"/>
        <end position="17"/>
    </location>
</feature>
<keyword evidence="4" id="KW-1185">Reference proteome</keyword>
<feature type="region of interest" description="Disordered" evidence="1">
    <location>
        <begin position="303"/>
        <end position="507"/>
    </location>
</feature>
<gene>
    <name evidence="3" type="ORF">P153DRAFT_391539</name>
</gene>
<dbReference type="CDD" id="cd21383">
    <property type="entry name" value="GAT_GGA_Tom1-like"/>
    <property type="match status" value="1"/>
</dbReference>
<dbReference type="SUPFAM" id="SSF89009">
    <property type="entry name" value="GAT-like domain"/>
    <property type="match status" value="1"/>
</dbReference>
<dbReference type="SUPFAM" id="SSF48464">
    <property type="entry name" value="ENTH/VHS domain"/>
    <property type="match status" value="1"/>
</dbReference>
<dbReference type="Gene3D" id="1.25.40.90">
    <property type="match status" value="1"/>
</dbReference>
<dbReference type="GO" id="GO:0035091">
    <property type="term" value="F:phosphatidylinositol binding"/>
    <property type="evidence" value="ECO:0007669"/>
    <property type="project" value="InterPro"/>
</dbReference>
<dbReference type="OrthoDB" id="5393057at2759"/>
<evidence type="ECO:0000259" key="2">
    <source>
        <dbReference type="PROSITE" id="PS50909"/>
    </source>
</evidence>
<dbReference type="RefSeq" id="XP_033517840.1">
    <property type="nucleotide sequence ID" value="XM_033671075.1"/>
</dbReference>
<dbReference type="Proteomes" id="UP000799771">
    <property type="component" value="Unassembled WGS sequence"/>
</dbReference>
<evidence type="ECO:0000313" key="4">
    <source>
        <dbReference type="Proteomes" id="UP000799771"/>
    </source>
</evidence>
<dbReference type="GO" id="GO:0043130">
    <property type="term" value="F:ubiquitin binding"/>
    <property type="evidence" value="ECO:0007669"/>
    <property type="project" value="InterPro"/>
</dbReference>
<dbReference type="AlphaFoldDB" id="A0A6A5ZVX7"/>
<feature type="domain" description="GAT" evidence="2">
    <location>
        <begin position="208"/>
        <end position="297"/>
    </location>
</feature>
<evidence type="ECO:0000313" key="3">
    <source>
        <dbReference type="EMBL" id="KAF2123446.1"/>
    </source>
</evidence>
<reference evidence="3" key="1">
    <citation type="journal article" date="2020" name="Stud. Mycol.">
        <title>101 Dothideomycetes genomes: a test case for predicting lifestyles and emergence of pathogens.</title>
        <authorList>
            <person name="Haridas S."/>
            <person name="Albert R."/>
            <person name="Binder M."/>
            <person name="Bloem J."/>
            <person name="Labutti K."/>
            <person name="Salamov A."/>
            <person name="Andreopoulos B."/>
            <person name="Baker S."/>
            <person name="Barry K."/>
            <person name="Bills G."/>
            <person name="Bluhm B."/>
            <person name="Cannon C."/>
            <person name="Castanera R."/>
            <person name="Culley D."/>
            <person name="Daum C."/>
            <person name="Ezra D."/>
            <person name="Gonzalez J."/>
            <person name="Henrissat B."/>
            <person name="Kuo A."/>
            <person name="Liang C."/>
            <person name="Lipzen A."/>
            <person name="Lutzoni F."/>
            <person name="Magnuson J."/>
            <person name="Mondo S."/>
            <person name="Nolan M."/>
            <person name="Ohm R."/>
            <person name="Pangilinan J."/>
            <person name="Park H.-J."/>
            <person name="Ramirez L."/>
            <person name="Alfaro M."/>
            <person name="Sun H."/>
            <person name="Tritt A."/>
            <person name="Yoshinaga Y."/>
            <person name="Zwiers L.-H."/>
            <person name="Turgeon B."/>
            <person name="Goodwin S."/>
            <person name="Spatafora J."/>
            <person name="Crous P."/>
            <person name="Grigoriev I."/>
        </authorList>
    </citation>
    <scope>NUCLEOTIDE SEQUENCE</scope>
    <source>
        <strain evidence="3">CBS 119687</strain>
    </source>
</reference>
<feature type="region of interest" description="Disordered" evidence="1">
    <location>
        <begin position="1"/>
        <end position="31"/>
    </location>
</feature>
<dbReference type="InterPro" id="IPR004152">
    <property type="entry name" value="GAT_dom"/>
</dbReference>
<dbReference type="InterPro" id="IPR008942">
    <property type="entry name" value="ENTH_VHS"/>
</dbReference>
<feature type="region of interest" description="Disordered" evidence="1">
    <location>
        <begin position="189"/>
        <end position="209"/>
    </location>
</feature>
<sequence>MALKKRLGLGSLMRKRSSHDATAESSADTPEANAARGVRLFCESAAANSGEEVLHLPTIVESAVASPAAAAAAASQIRKFLSKENYSRPHIQYNAVMLIRILADNPGESFTKNLDKQFADTVKNLLRNGRDPSVSQILKETLNNLERDKAYDTNLNTLFGMWRKERGLMEHAAKQTGPRRLNAPQYNGQHIEGGFSSGSGRSSSRQLPSPAELVGRIEEARTSAKLLLQLVQSTPSNELLNNDLIKEFAERCTTAQRSVQGYIACDSPPPDDDTMLTLIETNEQLSLAASKHQRAVLQARRLMNPSPPSSLNQANGNNVPAGVPTHSYESPPLPPHSNASSPVYAQPGYAQPGYAQQGYGQPGYAQPPAQVPATYKSDESTSPPPPQAATYQPRAASIPQREEDPFADHYTTTFSPSPGPPQNPNPSGQAGSLAPYHPGFQSTPSYLHRQESSANNLTMHGAQPSITEDDENARDYPPVPRPRTPPTMQQAHDVSPVADRNTVTYRY</sequence>
<accession>A0A6A5ZVX7</accession>
<protein>
    <recommendedName>
        <fullName evidence="2">GAT domain-containing protein</fullName>
    </recommendedName>
</protein>
<dbReference type="EMBL" id="ML977527">
    <property type="protein sequence ID" value="KAF2123446.1"/>
    <property type="molecule type" value="Genomic_DNA"/>
</dbReference>